<feature type="region of interest" description="Disordered" evidence="1">
    <location>
        <begin position="509"/>
        <end position="539"/>
    </location>
</feature>
<proteinExistence type="predicted"/>
<feature type="compositionally biased region" description="Acidic residues" evidence="1">
    <location>
        <begin position="152"/>
        <end position="161"/>
    </location>
</feature>
<evidence type="ECO:0000313" key="2">
    <source>
        <dbReference type="EMBL" id="KDQ11954.1"/>
    </source>
</evidence>
<accession>A0A067M8S5</accession>
<feature type="compositionally biased region" description="Polar residues" evidence="1">
    <location>
        <begin position="1"/>
        <end position="21"/>
    </location>
</feature>
<gene>
    <name evidence="2" type="ORF">BOTBODRAFT_176941</name>
</gene>
<dbReference type="STRING" id="930990.A0A067M8S5"/>
<name>A0A067M8S5_BOTB1</name>
<dbReference type="InParanoid" id="A0A067M8S5"/>
<dbReference type="PANTHER" id="PTHR48125">
    <property type="entry name" value="LP07818P1"/>
    <property type="match status" value="1"/>
</dbReference>
<dbReference type="EMBL" id="KL198054">
    <property type="protein sequence ID" value="KDQ11954.1"/>
    <property type="molecule type" value="Genomic_DNA"/>
</dbReference>
<feature type="region of interest" description="Disordered" evidence="1">
    <location>
        <begin position="144"/>
        <end position="178"/>
    </location>
</feature>
<organism evidence="2 3">
    <name type="scientific">Botryobasidium botryosum (strain FD-172 SS1)</name>
    <dbReference type="NCBI Taxonomy" id="930990"/>
    <lineage>
        <taxon>Eukaryota</taxon>
        <taxon>Fungi</taxon>
        <taxon>Dikarya</taxon>
        <taxon>Basidiomycota</taxon>
        <taxon>Agaricomycotina</taxon>
        <taxon>Agaricomycetes</taxon>
        <taxon>Cantharellales</taxon>
        <taxon>Botryobasidiaceae</taxon>
        <taxon>Botryobasidium</taxon>
    </lineage>
</organism>
<keyword evidence="3" id="KW-1185">Reference proteome</keyword>
<sequence>MSYNQPTNPYQSGTSARQTYSGGAPLSRPSSCTGSRAHSPAPGAHSQESVVPDSQDDTVRLPPPAPTSAPPQLDPTLLKAVKAIQKFPSNFNKSPFAELYRGSALRTLAGCMATLAPSNDELLSAIRNTDRFVDIFDDLETRAAASGGDAEMTTDDEDEEPSGLGMFESIPSADKLKGPTNPLPARLSLIERTLADIQASSAPPPPLSPHHRSPLLSGLPLSAFGTHDGRLLHRRCHVTTATFAIVAIDHNRPPSARIVDPLPNQLSSPPVHAPRAPPIATHHLTGETTYVALDGHPFFCPIHCDSCTRPGFRYIVDENCPCARCTTFATAPVATPTDIIAQRRRRLGPIDNLSYNDLQHLSEGDLFECLYPVHHASQENLPELAALARVNYEDALPTDPDNAAAWLAFRRSIRRLNYDIDVQHQPRPDPENALSVHSEGATPNIVALTAAASAYMIAEYHPRSEDIPEAAVDSILEIFHYSITHSRILDELIDDPDFMSLLAARAPQLLPAPNAPPRPRSRQGQAGPPPLPPRPVQWRPGMAKPAITYALASAAAVGKPQPPPKKVSPLITRKTNRNRSNPDEATFKPLDRVSIRQQGAAVVERHNTICQASGHEARIVAVTWSRAGNLILSPAAGISLETLWTESLDALRAIYGVSFRALRTGEVFGAVVRDVTLCYGTQGDQYTVDELVAQIVDEPLNAVDPTTLVDNHRLLQSAEKLTHNPDQVVVSLLVNFVTRETRDRFLLGINNSHKIQMRGSRYTTSTFKPPSTRVVQCTKCWQLGHWVSTCPVVGKICGICASTQHSKEEHYCEVCHKYGSPCQHKAKLCINCKGDHPAYTMKCTKRYVNADVAQRLGAARPQ</sequence>
<dbReference type="AlphaFoldDB" id="A0A067M8S5"/>
<evidence type="ECO:0008006" key="4">
    <source>
        <dbReference type="Google" id="ProtNLM"/>
    </source>
</evidence>
<dbReference type="Proteomes" id="UP000027195">
    <property type="component" value="Unassembled WGS sequence"/>
</dbReference>
<dbReference type="PANTHER" id="PTHR48125:SF12">
    <property type="entry name" value="AT HOOK TRANSCRIPTION FACTOR FAMILY-RELATED"/>
    <property type="match status" value="1"/>
</dbReference>
<evidence type="ECO:0000256" key="1">
    <source>
        <dbReference type="SAM" id="MobiDB-lite"/>
    </source>
</evidence>
<reference evidence="3" key="1">
    <citation type="journal article" date="2014" name="Proc. Natl. Acad. Sci. U.S.A.">
        <title>Extensive sampling of basidiomycete genomes demonstrates inadequacy of the white-rot/brown-rot paradigm for wood decay fungi.</title>
        <authorList>
            <person name="Riley R."/>
            <person name="Salamov A.A."/>
            <person name="Brown D.W."/>
            <person name="Nagy L.G."/>
            <person name="Floudas D."/>
            <person name="Held B.W."/>
            <person name="Levasseur A."/>
            <person name="Lombard V."/>
            <person name="Morin E."/>
            <person name="Otillar R."/>
            <person name="Lindquist E.A."/>
            <person name="Sun H."/>
            <person name="LaButti K.M."/>
            <person name="Schmutz J."/>
            <person name="Jabbour D."/>
            <person name="Luo H."/>
            <person name="Baker S.E."/>
            <person name="Pisabarro A.G."/>
            <person name="Walton J.D."/>
            <person name="Blanchette R.A."/>
            <person name="Henrissat B."/>
            <person name="Martin F."/>
            <person name="Cullen D."/>
            <person name="Hibbett D.S."/>
            <person name="Grigoriev I.V."/>
        </authorList>
    </citation>
    <scope>NUCLEOTIDE SEQUENCE [LARGE SCALE GENOMIC DNA]</scope>
    <source>
        <strain evidence="3">FD-172 SS1</strain>
    </source>
</reference>
<dbReference type="HOGENOM" id="CLU_016496_0_0_1"/>
<protein>
    <recommendedName>
        <fullName evidence="4">CCHC-type domain-containing protein</fullName>
    </recommendedName>
</protein>
<feature type="region of interest" description="Disordered" evidence="1">
    <location>
        <begin position="555"/>
        <end position="585"/>
    </location>
</feature>
<feature type="region of interest" description="Disordered" evidence="1">
    <location>
        <begin position="1"/>
        <end position="74"/>
    </location>
</feature>
<evidence type="ECO:0000313" key="3">
    <source>
        <dbReference type="Proteomes" id="UP000027195"/>
    </source>
</evidence>
<feature type="compositionally biased region" description="Pro residues" evidence="1">
    <location>
        <begin position="61"/>
        <end position="73"/>
    </location>
</feature>